<organism evidence="1 2">
    <name type="scientific">Suillus plorans</name>
    <dbReference type="NCBI Taxonomy" id="116603"/>
    <lineage>
        <taxon>Eukaryota</taxon>
        <taxon>Fungi</taxon>
        <taxon>Dikarya</taxon>
        <taxon>Basidiomycota</taxon>
        <taxon>Agaricomycotina</taxon>
        <taxon>Agaricomycetes</taxon>
        <taxon>Agaricomycetidae</taxon>
        <taxon>Boletales</taxon>
        <taxon>Suillineae</taxon>
        <taxon>Suillaceae</taxon>
        <taxon>Suillus</taxon>
    </lineage>
</organism>
<evidence type="ECO:0000313" key="2">
    <source>
        <dbReference type="Proteomes" id="UP000719766"/>
    </source>
</evidence>
<proteinExistence type="predicted"/>
<dbReference type="GeneID" id="64599999"/>
<reference evidence="1" key="1">
    <citation type="journal article" date="2020" name="New Phytol.">
        <title>Comparative genomics reveals dynamic genome evolution in host specialist ectomycorrhizal fungi.</title>
        <authorList>
            <person name="Lofgren L.A."/>
            <person name="Nguyen N.H."/>
            <person name="Vilgalys R."/>
            <person name="Ruytinx J."/>
            <person name="Liao H.L."/>
            <person name="Branco S."/>
            <person name="Kuo A."/>
            <person name="LaButti K."/>
            <person name="Lipzen A."/>
            <person name="Andreopoulos W."/>
            <person name="Pangilinan J."/>
            <person name="Riley R."/>
            <person name="Hundley H."/>
            <person name="Na H."/>
            <person name="Barry K."/>
            <person name="Grigoriev I.V."/>
            <person name="Stajich J.E."/>
            <person name="Kennedy P.G."/>
        </authorList>
    </citation>
    <scope>NUCLEOTIDE SEQUENCE</scope>
    <source>
        <strain evidence="1">S12</strain>
    </source>
</reference>
<accession>A0A9P7DKA0</accession>
<dbReference type="EMBL" id="JABBWE010000017">
    <property type="protein sequence ID" value="KAG1796932.1"/>
    <property type="molecule type" value="Genomic_DNA"/>
</dbReference>
<dbReference type="OrthoDB" id="2613981at2759"/>
<sequence>MKTVDLYNPFKKHRRMRSLAIPQHNQQVSSEEEVFDILEEGHEERSYKNPLMDCTSMGEYLDVLSAHDIWKDGKSLKTQVDSRSLDLGFLLSDDDQMTGNHHQPWSDILDMQFHISLDDNRSHDEILDLGFPPQPDDGDELDLGFDIDVDDPAEDGALDMGFNTYPADDFLNIGNNIPPEENPLEMGFEMDPVHIDLDQSFTVSRPDSIGFVIQRAVGDLHVAMHRLDMDRAGDTMTPDEAFAIQQVLDCAQELSVLACQLISISQLST</sequence>
<dbReference type="Proteomes" id="UP000719766">
    <property type="component" value="Unassembled WGS sequence"/>
</dbReference>
<dbReference type="AlphaFoldDB" id="A0A9P7DKA0"/>
<keyword evidence="2" id="KW-1185">Reference proteome</keyword>
<comment type="caution">
    <text evidence="1">The sequence shown here is derived from an EMBL/GenBank/DDBJ whole genome shotgun (WGS) entry which is preliminary data.</text>
</comment>
<dbReference type="RefSeq" id="XP_041162203.1">
    <property type="nucleotide sequence ID" value="XM_041306235.1"/>
</dbReference>
<name>A0A9P7DKA0_9AGAM</name>
<protein>
    <submittedName>
        <fullName evidence="1">Uncharacterized protein</fullName>
    </submittedName>
</protein>
<evidence type="ECO:0000313" key="1">
    <source>
        <dbReference type="EMBL" id="KAG1796932.1"/>
    </source>
</evidence>
<gene>
    <name evidence="1" type="ORF">HD556DRAFT_1441106</name>
</gene>